<proteinExistence type="predicted"/>
<dbReference type="OrthoDB" id="310217at2759"/>
<dbReference type="InterPro" id="IPR010424">
    <property type="entry name" value="EutQ"/>
</dbReference>
<evidence type="ECO:0000313" key="4">
    <source>
        <dbReference type="EMBL" id="RYO53011.1"/>
    </source>
</evidence>
<dbReference type="AlphaFoldDB" id="A0A4Q4R994"/>
<keyword evidence="2" id="KW-0547">Nucleotide-binding</keyword>
<feature type="domain" description="Protein kinase" evidence="3">
    <location>
        <begin position="173"/>
        <end position="507"/>
    </location>
</feature>
<accession>A0A4Q4R994</accession>
<dbReference type="Gene3D" id="1.10.510.10">
    <property type="entry name" value="Transferase(Phosphotransferase) domain 1"/>
    <property type="match status" value="1"/>
</dbReference>
<dbReference type="InterPro" id="IPR011009">
    <property type="entry name" value="Kinase-like_dom_sf"/>
</dbReference>
<dbReference type="CDD" id="cd00180">
    <property type="entry name" value="PKc"/>
    <property type="match status" value="1"/>
</dbReference>
<keyword evidence="2" id="KW-0142">cGMP-binding</keyword>
<dbReference type="EMBL" id="PEJP01000043">
    <property type="protein sequence ID" value="RYO53011.1"/>
    <property type="molecule type" value="Genomic_DNA"/>
</dbReference>
<keyword evidence="5" id="KW-1185">Reference proteome</keyword>
<dbReference type="GO" id="GO:0005524">
    <property type="term" value="F:ATP binding"/>
    <property type="evidence" value="ECO:0007669"/>
    <property type="project" value="InterPro"/>
</dbReference>
<dbReference type="SUPFAM" id="SSF56112">
    <property type="entry name" value="Protein kinase-like (PK-like)"/>
    <property type="match status" value="1"/>
</dbReference>
<sequence>MPAMQYFEKAQTTFKPPLIANENAYLGDVVSSESTDPEKPISGGFYRLEKGTPLVYTYTYDEIKIIVDGHFYISDETGKEVKAEKGDVFFFPKGSKITFKTDDFGLGFFVGQRKKDVLCLKSHKVYPPNPNPNSLKHTSQSFLQGLSNRDVMRMEQPFDTNDLRIYRRFSQLFTKRYYLGDGGDGIVHAYEHKSSKALVAVKTPHAFTSESDRIKVTKRFEAEIENLSIVQQHTHIAGMLAWSSTPMAIFLPFCELGDLTSYVVKWKSEQKRQRKTIQRISEVTIWKCLHDMVLALDYLHNKCENYGYTHNDIKPDNILVEIPKSWKMEDGIPDEPIFRLTDFARMTREHPTESAQSTRFCGTPEYAPPFNERGALRPSGDIWALGGTLQTLALGVYPIQSHEAFSDSRRSQEKFVPHLIDKNAWKKSHWRHLIPTTFRPLSATKEELISDFDVHDSIVIEEFYPNRPWEHKPYSKRLDRWYQWMFEKDEKKRATAKILVRYCVPAIARKILVARAEERALECFERARALRDKVVMKQQSRVAEV</sequence>
<evidence type="ECO:0000259" key="3">
    <source>
        <dbReference type="PROSITE" id="PS50011"/>
    </source>
</evidence>
<name>A0A4Q4R994_9PLEO</name>
<dbReference type="GO" id="GO:0004672">
    <property type="term" value="F:protein kinase activity"/>
    <property type="evidence" value="ECO:0007669"/>
    <property type="project" value="InterPro"/>
</dbReference>
<keyword evidence="1" id="KW-0140">cGMP</keyword>
<dbReference type="InterPro" id="IPR008271">
    <property type="entry name" value="Ser/Thr_kinase_AS"/>
</dbReference>
<dbReference type="PROSITE" id="PS50011">
    <property type="entry name" value="PROTEIN_KINASE_DOM"/>
    <property type="match status" value="1"/>
</dbReference>
<dbReference type="PANTHER" id="PTHR36169">
    <property type="entry name" value="ETHANOLAMINE UTILIZATION PROTEIN EUTQ"/>
    <property type="match status" value="1"/>
</dbReference>
<dbReference type="Proteomes" id="UP000293823">
    <property type="component" value="Unassembled WGS sequence"/>
</dbReference>
<comment type="caution">
    <text evidence="4">The sequence shown here is derived from an EMBL/GenBank/DDBJ whole genome shotgun (WGS) entry which is preliminary data.</text>
</comment>
<dbReference type="Pfam" id="PF00069">
    <property type="entry name" value="Pkinase"/>
    <property type="match status" value="1"/>
</dbReference>
<dbReference type="PANTHER" id="PTHR36169:SF1">
    <property type="entry name" value="ACETATE KINASE EUTQ"/>
    <property type="match status" value="1"/>
</dbReference>
<dbReference type="InterPro" id="IPR014710">
    <property type="entry name" value="RmlC-like_jellyroll"/>
</dbReference>
<evidence type="ECO:0000256" key="2">
    <source>
        <dbReference type="ARBA" id="ARBA00022992"/>
    </source>
</evidence>
<dbReference type="Gene3D" id="3.30.200.20">
    <property type="entry name" value="Phosphorylase Kinase, domain 1"/>
    <property type="match status" value="1"/>
</dbReference>
<dbReference type="GO" id="GO:0030553">
    <property type="term" value="F:cGMP binding"/>
    <property type="evidence" value="ECO:0007669"/>
    <property type="project" value="UniProtKB-KW"/>
</dbReference>
<dbReference type="InterPro" id="IPR000719">
    <property type="entry name" value="Prot_kinase_dom"/>
</dbReference>
<dbReference type="PROSITE" id="PS00108">
    <property type="entry name" value="PROTEIN_KINASE_ST"/>
    <property type="match status" value="1"/>
</dbReference>
<gene>
    <name evidence="4" type="ORF">AA0113_g9426</name>
</gene>
<reference evidence="5" key="1">
    <citation type="journal article" date="2019" name="bioRxiv">
        <title>Genomics, evolutionary history and diagnostics of the Alternaria alternata species group including apple and Asian pear pathotypes.</title>
        <authorList>
            <person name="Armitage A.D."/>
            <person name="Cockerton H.M."/>
            <person name="Sreenivasaprasad S."/>
            <person name="Woodhall J.W."/>
            <person name="Lane C.R."/>
            <person name="Harrison R.J."/>
            <person name="Clarkson J.P."/>
        </authorList>
    </citation>
    <scope>NUCLEOTIDE SEQUENCE [LARGE SCALE GENOMIC DNA]</scope>
    <source>
        <strain evidence="5">RGR 97.0016</strain>
    </source>
</reference>
<dbReference type="SMART" id="SM00220">
    <property type="entry name" value="S_TKc"/>
    <property type="match status" value="1"/>
</dbReference>
<evidence type="ECO:0000256" key="1">
    <source>
        <dbReference type="ARBA" id="ARBA00022535"/>
    </source>
</evidence>
<protein>
    <recommendedName>
        <fullName evidence="3">Protein kinase domain-containing protein</fullName>
    </recommendedName>
</protein>
<dbReference type="InterPro" id="IPR011051">
    <property type="entry name" value="RmlC_Cupin_sf"/>
</dbReference>
<dbReference type="Pfam" id="PF06249">
    <property type="entry name" value="EutQ"/>
    <property type="match status" value="1"/>
</dbReference>
<organism evidence="4 5">
    <name type="scientific">Alternaria arborescens</name>
    <dbReference type="NCBI Taxonomy" id="156630"/>
    <lineage>
        <taxon>Eukaryota</taxon>
        <taxon>Fungi</taxon>
        <taxon>Dikarya</taxon>
        <taxon>Ascomycota</taxon>
        <taxon>Pezizomycotina</taxon>
        <taxon>Dothideomycetes</taxon>
        <taxon>Pleosporomycetidae</taxon>
        <taxon>Pleosporales</taxon>
        <taxon>Pleosporineae</taxon>
        <taxon>Pleosporaceae</taxon>
        <taxon>Alternaria</taxon>
        <taxon>Alternaria sect. Alternaria</taxon>
    </lineage>
</organism>
<evidence type="ECO:0000313" key="5">
    <source>
        <dbReference type="Proteomes" id="UP000293823"/>
    </source>
</evidence>
<dbReference type="CDD" id="cd02228">
    <property type="entry name" value="cupin_EutQ"/>
    <property type="match status" value="1"/>
</dbReference>
<dbReference type="Gene3D" id="2.60.120.10">
    <property type="entry name" value="Jelly Rolls"/>
    <property type="match status" value="1"/>
</dbReference>
<dbReference type="SUPFAM" id="SSF51182">
    <property type="entry name" value="RmlC-like cupins"/>
    <property type="match status" value="1"/>
</dbReference>